<dbReference type="PANTHER" id="PTHR22642:SF21">
    <property type="entry name" value="PERIPLASMIC PROTEIN"/>
    <property type="match status" value="1"/>
</dbReference>
<sequence length="580" mass="64558">MRTMAAPDKILFNGKITTMDPDRPEATAVAVSGDRITAVGTDKDMLGFAGPETETIDLGGQRVIPGLIDSHTHIIRQGNNFAMELRWDHVPSLADGLRMLKAQAERTPAGQWIRVVGGWSVDQFAEKRLPTIDEINAVAPDVPVYVLHLYDRAWLNKAALRAIGIDKHFYEPFVSGRLERDDQGNPTGLAMARPNAQPLYALLDMAPKLDFEQQVTSTKHYFKALNGLGLTSALDCAGGFLNYPDDYGVITELNKRGEQTVRIGYQLFAQRPMFELDDFKRWNDIVKPDEGNNYLKCVGAGEMLVASAYDFEDFSYPRPDLPKRMEGDLRPVLEFLFENRWPIRFHCTYEESAHRLLSLIEEVGRDKGLEELNWIFDHGETISESTMEWVARLGGGISYQNRIAFQTTAYRDRYGEDALREVMPVKKMMASGVPLAAGTDATRVSSYNPWLAIHWAVSGKGRGGDVIWSAANRLDRHDALRHWTAAGAWFSREAGKKGQIKAGQWADIAVLDRDYFSIAEDEITEIEADLTLTGGKIVHAKARFAAHAPAPLPELPEWSPVPIFGAPGATAQRQGSLAAE</sequence>
<dbReference type="InterPro" id="IPR032466">
    <property type="entry name" value="Metal_Hydrolase"/>
</dbReference>
<protein>
    <recommendedName>
        <fullName evidence="1">Amidohydrolase 3 domain-containing protein</fullName>
    </recommendedName>
</protein>
<organism evidence="2 3">
    <name type="scientific">Ruegeria profundi</name>
    <dbReference type="NCBI Taxonomy" id="1685378"/>
    <lineage>
        <taxon>Bacteria</taxon>
        <taxon>Pseudomonadati</taxon>
        <taxon>Pseudomonadota</taxon>
        <taxon>Alphaproteobacteria</taxon>
        <taxon>Rhodobacterales</taxon>
        <taxon>Roseobacteraceae</taxon>
        <taxon>Ruegeria</taxon>
    </lineage>
</organism>
<reference evidence="3" key="1">
    <citation type="submission" date="2015-12" db="EMBL/GenBank/DDBJ databases">
        <authorList>
            <person name="Zhang G."/>
            <person name="Stingl U."/>
        </authorList>
    </citation>
    <scope>NUCLEOTIDE SEQUENCE [LARGE SCALE GENOMIC DNA]</scope>
    <source>
        <strain evidence="3">ZGT108</strain>
    </source>
</reference>
<accession>A0A0X3U007</accession>
<keyword evidence="3" id="KW-1185">Reference proteome</keyword>
<dbReference type="Gene3D" id="3.10.310.70">
    <property type="match status" value="1"/>
</dbReference>
<dbReference type="AlphaFoldDB" id="A0A0X3U007"/>
<comment type="caution">
    <text evidence="2">The sequence shown here is derived from an EMBL/GenBank/DDBJ whole genome shotgun (WGS) entry which is preliminary data.</text>
</comment>
<dbReference type="InterPro" id="IPR013108">
    <property type="entry name" value="Amidohydro_3"/>
</dbReference>
<dbReference type="InterPro" id="IPR011059">
    <property type="entry name" value="Metal-dep_hydrolase_composite"/>
</dbReference>
<dbReference type="EMBL" id="LQBP01000002">
    <property type="protein sequence ID" value="KUJ81385.1"/>
    <property type="molecule type" value="Genomic_DNA"/>
</dbReference>
<dbReference type="Pfam" id="PF07969">
    <property type="entry name" value="Amidohydro_3"/>
    <property type="match status" value="1"/>
</dbReference>
<evidence type="ECO:0000313" key="2">
    <source>
        <dbReference type="EMBL" id="KUJ81385.1"/>
    </source>
</evidence>
<dbReference type="InterPro" id="IPR033932">
    <property type="entry name" value="YtcJ-like"/>
</dbReference>
<dbReference type="Proteomes" id="UP000053690">
    <property type="component" value="Unassembled WGS sequence"/>
</dbReference>
<dbReference type="PANTHER" id="PTHR22642">
    <property type="entry name" value="IMIDAZOLONEPROPIONASE"/>
    <property type="match status" value="1"/>
</dbReference>
<evidence type="ECO:0000259" key="1">
    <source>
        <dbReference type="Pfam" id="PF07969"/>
    </source>
</evidence>
<dbReference type="SUPFAM" id="SSF51556">
    <property type="entry name" value="Metallo-dependent hydrolases"/>
    <property type="match status" value="1"/>
</dbReference>
<feature type="domain" description="Amidohydrolase 3" evidence="1">
    <location>
        <begin position="54"/>
        <end position="539"/>
    </location>
</feature>
<dbReference type="GO" id="GO:0016810">
    <property type="term" value="F:hydrolase activity, acting on carbon-nitrogen (but not peptide) bonds"/>
    <property type="evidence" value="ECO:0007669"/>
    <property type="project" value="InterPro"/>
</dbReference>
<name>A0A0X3U007_9RHOB</name>
<evidence type="ECO:0000313" key="3">
    <source>
        <dbReference type="Proteomes" id="UP000053690"/>
    </source>
</evidence>
<dbReference type="STRING" id="1685378.AVO44_05935"/>
<proteinExistence type="predicted"/>
<dbReference type="CDD" id="cd01300">
    <property type="entry name" value="YtcJ_like"/>
    <property type="match status" value="1"/>
</dbReference>
<dbReference type="SUPFAM" id="SSF51338">
    <property type="entry name" value="Composite domain of metallo-dependent hydrolases"/>
    <property type="match status" value="1"/>
</dbReference>
<dbReference type="Gene3D" id="2.30.40.10">
    <property type="entry name" value="Urease, subunit C, domain 1"/>
    <property type="match status" value="1"/>
</dbReference>
<gene>
    <name evidence="2" type="ORF">AVO44_05935</name>
</gene>
<dbReference type="Gene3D" id="3.20.20.140">
    <property type="entry name" value="Metal-dependent hydrolases"/>
    <property type="match status" value="1"/>
</dbReference>